<evidence type="ECO:0000256" key="1">
    <source>
        <dbReference type="ARBA" id="ARBA00022603"/>
    </source>
</evidence>
<dbReference type="RefSeq" id="WP_132218500.1">
    <property type="nucleotide sequence ID" value="NZ_OX156936.1"/>
</dbReference>
<evidence type="ECO:0000313" key="8">
    <source>
        <dbReference type="Proteomes" id="UP000295455"/>
    </source>
</evidence>
<dbReference type="AlphaFoldDB" id="A0A4V2QDH5"/>
<dbReference type="Proteomes" id="UP000295455">
    <property type="component" value="Unassembled WGS sequence"/>
</dbReference>
<evidence type="ECO:0000259" key="6">
    <source>
        <dbReference type="PROSITE" id="PS51686"/>
    </source>
</evidence>
<dbReference type="PANTHER" id="PTHR22807:SF53">
    <property type="entry name" value="RIBOSOMAL RNA SMALL SUBUNIT METHYLTRANSFERASE B-RELATED"/>
    <property type="match status" value="1"/>
</dbReference>
<feature type="binding site" evidence="5">
    <location>
        <position position="283"/>
    </location>
    <ligand>
        <name>S-adenosyl-L-methionine</name>
        <dbReference type="ChEBI" id="CHEBI:59789"/>
    </ligand>
</feature>
<keyword evidence="3 5" id="KW-0949">S-adenosyl-L-methionine</keyword>
<protein>
    <submittedName>
        <fullName evidence="7">16S rRNA (Cytosine967-C5)-methyltransferase</fullName>
    </submittedName>
</protein>
<feature type="active site" description="Nucleophile" evidence="5">
    <location>
        <position position="354"/>
    </location>
</feature>
<feature type="domain" description="SAM-dependent MTase RsmB/NOP-type" evidence="6">
    <location>
        <begin position="142"/>
        <end position="403"/>
    </location>
</feature>
<dbReference type="SUPFAM" id="SSF53335">
    <property type="entry name" value="S-adenosyl-L-methionine-dependent methyltransferases"/>
    <property type="match status" value="1"/>
</dbReference>
<keyword evidence="2 5" id="KW-0808">Transferase</keyword>
<dbReference type="PROSITE" id="PS51686">
    <property type="entry name" value="SAM_MT_RSMB_NOP"/>
    <property type="match status" value="1"/>
</dbReference>
<keyword evidence="1 5" id="KW-0489">Methyltransferase</keyword>
<dbReference type="EMBL" id="SLUP01000007">
    <property type="protein sequence ID" value="TCL64427.1"/>
    <property type="molecule type" value="Genomic_DNA"/>
</dbReference>
<dbReference type="GO" id="GO:0008173">
    <property type="term" value="F:RNA methyltransferase activity"/>
    <property type="evidence" value="ECO:0007669"/>
    <property type="project" value="InterPro"/>
</dbReference>
<dbReference type="GO" id="GO:0001510">
    <property type="term" value="P:RNA methylation"/>
    <property type="evidence" value="ECO:0007669"/>
    <property type="project" value="InterPro"/>
</dbReference>
<organism evidence="7 8">
    <name type="scientific">Mariniflexile fucanivorans</name>
    <dbReference type="NCBI Taxonomy" id="264023"/>
    <lineage>
        <taxon>Bacteria</taxon>
        <taxon>Pseudomonadati</taxon>
        <taxon>Bacteroidota</taxon>
        <taxon>Flavobacteriia</taxon>
        <taxon>Flavobacteriales</taxon>
        <taxon>Flavobacteriaceae</taxon>
        <taxon>Mariniflexile</taxon>
    </lineage>
</organism>
<comment type="similarity">
    <text evidence="5">Belongs to the class I-like SAM-binding methyltransferase superfamily. RsmB/NOP family.</text>
</comment>
<dbReference type="InterPro" id="IPR023267">
    <property type="entry name" value="RCMT"/>
</dbReference>
<name>A0A4V2QDH5_9FLAO</name>
<evidence type="ECO:0000256" key="3">
    <source>
        <dbReference type="ARBA" id="ARBA00022691"/>
    </source>
</evidence>
<feature type="binding site" evidence="5">
    <location>
        <position position="301"/>
    </location>
    <ligand>
        <name>S-adenosyl-L-methionine</name>
        <dbReference type="ChEBI" id="CHEBI:59789"/>
    </ligand>
</feature>
<evidence type="ECO:0000256" key="4">
    <source>
        <dbReference type="ARBA" id="ARBA00022884"/>
    </source>
</evidence>
<sequence length="404" mass="46499">MRLHRNLCFSVIDGLTLIFNEGNYADKVIQQLLKRDKRWGARDRAFVAETTYDIVRWKRLYAEIAEVKEPFDRDNLWRMFAVWATLRGIKLPDWKYFEGTPLRKIKGRFDELSKIRKFKESIPDWMDEIGRKELGDALWSKEIAALNEQADVILRVNTLKTTKEKLQTELFDLDIETDFLPDYPNALKLKERANVFSTEAFKNGFFEVQDASSQLVAEYLNVQPGMRVVDTCAGAGGKTLHIASLMENKGQIIALDIYENKLHELKRRAKRNGAHNIEPRAIDSTKVIKKLYDKADRVLIDAPCSGLGVLRRNPDAKWKLQPEFIDKIKETQQDILQQYSRMVKVGGQLVYATCSVLPSENQEQVAAFLKSEAGANFTLLKDNKVLAHKSGYDGFYMALLERKQ</sequence>
<evidence type="ECO:0000256" key="5">
    <source>
        <dbReference type="PROSITE-ProRule" id="PRU01023"/>
    </source>
</evidence>
<evidence type="ECO:0000256" key="2">
    <source>
        <dbReference type="ARBA" id="ARBA00022679"/>
    </source>
</evidence>
<dbReference type="Pfam" id="PF22458">
    <property type="entry name" value="RsmF-B_ferredox"/>
    <property type="match status" value="1"/>
</dbReference>
<feature type="binding site" evidence="5">
    <location>
        <position position="256"/>
    </location>
    <ligand>
        <name>S-adenosyl-L-methionine</name>
        <dbReference type="ChEBI" id="CHEBI:59789"/>
    </ligand>
</feature>
<dbReference type="GO" id="GO:0003723">
    <property type="term" value="F:RNA binding"/>
    <property type="evidence" value="ECO:0007669"/>
    <property type="project" value="UniProtKB-UniRule"/>
</dbReference>
<keyword evidence="8" id="KW-1185">Reference proteome</keyword>
<reference evidence="7 8" key="1">
    <citation type="submission" date="2019-03" db="EMBL/GenBank/DDBJ databases">
        <title>Genomic Encyclopedia of Type Strains, Phase IV (KMG-IV): sequencing the most valuable type-strain genomes for metagenomic binning, comparative biology and taxonomic classification.</title>
        <authorList>
            <person name="Goeker M."/>
        </authorList>
    </citation>
    <scope>NUCLEOTIDE SEQUENCE [LARGE SCALE GENOMIC DNA]</scope>
    <source>
        <strain evidence="7 8">DSM 18792</strain>
    </source>
</reference>
<dbReference type="Pfam" id="PF01189">
    <property type="entry name" value="Methyltr_RsmB-F"/>
    <property type="match status" value="1"/>
</dbReference>
<comment type="caution">
    <text evidence="5">Lacks conserved residue(s) required for the propagation of feature annotation.</text>
</comment>
<keyword evidence="4 5" id="KW-0694">RNA-binding</keyword>
<accession>A0A4V2QDH5</accession>
<dbReference type="CDD" id="cd02440">
    <property type="entry name" value="AdoMet_MTases"/>
    <property type="match status" value="1"/>
</dbReference>
<dbReference type="PANTHER" id="PTHR22807">
    <property type="entry name" value="NOP2 YEAST -RELATED NOL1/NOP2/FMU SUN DOMAIN-CONTAINING"/>
    <property type="match status" value="1"/>
</dbReference>
<dbReference type="InterPro" id="IPR029063">
    <property type="entry name" value="SAM-dependent_MTases_sf"/>
</dbReference>
<comment type="caution">
    <text evidence="7">The sequence shown here is derived from an EMBL/GenBank/DDBJ whole genome shotgun (WGS) entry which is preliminary data.</text>
</comment>
<dbReference type="InterPro" id="IPR054728">
    <property type="entry name" value="RsmB-like_ferredoxin"/>
</dbReference>
<proteinExistence type="inferred from homology"/>
<dbReference type="Gene3D" id="3.40.50.150">
    <property type="entry name" value="Vaccinia Virus protein VP39"/>
    <property type="match status" value="1"/>
</dbReference>
<dbReference type="InterPro" id="IPR001678">
    <property type="entry name" value="MeTrfase_RsmB-F_NOP2_dom"/>
</dbReference>
<dbReference type="OrthoDB" id="9810297at2"/>
<gene>
    <name evidence="7" type="ORF">EV196_107134</name>
</gene>
<dbReference type="InterPro" id="IPR049560">
    <property type="entry name" value="MeTrfase_RsmB-F_NOP2_cat"/>
</dbReference>
<dbReference type="PRINTS" id="PR02008">
    <property type="entry name" value="RCMTFAMILY"/>
</dbReference>
<evidence type="ECO:0000313" key="7">
    <source>
        <dbReference type="EMBL" id="TCL64427.1"/>
    </source>
</evidence>